<evidence type="ECO:0000313" key="3">
    <source>
        <dbReference type="Proteomes" id="UP000800040"/>
    </source>
</evidence>
<evidence type="ECO:0000256" key="1">
    <source>
        <dbReference type="SAM" id="MobiDB-lite"/>
    </source>
</evidence>
<feature type="region of interest" description="Disordered" evidence="1">
    <location>
        <begin position="1"/>
        <end position="41"/>
    </location>
</feature>
<dbReference type="AlphaFoldDB" id="A0A6A5KAK7"/>
<proteinExistence type="predicted"/>
<dbReference type="Proteomes" id="UP000800040">
    <property type="component" value="Unassembled WGS sequence"/>
</dbReference>
<dbReference type="EMBL" id="ML975354">
    <property type="protein sequence ID" value="KAF1831802.1"/>
    <property type="molecule type" value="Genomic_DNA"/>
</dbReference>
<keyword evidence="3" id="KW-1185">Reference proteome</keyword>
<evidence type="ECO:0000313" key="2">
    <source>
        <dbReference type="EMBL" id="KAF1831802.1"/>
    </source>
</evidence>
<dbReference type="InterPro" id="IPR038883">
    <property type="entry name" value="AN11006-like"/>
</dbReference>
<accession>A0A6A5KAK7</accession>
<dbReference type="PANTHER" id="PTHR42085">
    <property type="entry name" value="F-BOX DOMAIN-CONTAINING PROTEIN"/>
    <property type="match status" value="1"/>
</dbReference>
<protein>
    <submittedName>
        <fullName evidence="2">Uncharacterized protein</fullName>
    </submittedName>
</protein>
<organism evidence="2 3">
    <name type="scientific">Decorospora gaudefroyi</name>
    <dbReference type="NCBI Taxonomy" id="184978"/>
    <lineage>
        <taxon>Eukaryota</taxon>
        <taxon>Fungi</taxon>
        <taxon>Dikarya</taxon>
        <taxon>Ascomycota</taxon>
        <taxon>Pezizomycotina</taxon>
        <taxon>Dothideomycetes</taxon>
        <taxon>Pleosporomycetidae</taxon>
        <taxon>Pleosporales</taxon>
        <taxon>Pleosporineae</taxon>
        <taxon>Pleosporaceae</taxon>
        <taxon>Decorospora</taxon>
    </lineage>
</organism>
<reference evidence="2" key="1">
    <citation type="submission" date="2020-01" db="EMBL/GenBank/DDBJ databases">
        <authorList>
            <consortium name="DOE Joint Genome Institute"/>
            <person name="Haridas S."/>
            <person name="Albert R."/>
            <person name="Binder M."/>
            <person name="Bloem J."/>
            <person name="Labutti K."/>
            <person name="Salamov A."/>
            <person name="Andreopoulos B."/>
            <person name="Baker S.E."/>
            <person name="Barry K."/>
            <person name="Bills G."/>
            <person name="Bluhm B.H."/>
            <person name="Cannon C."/>
            <person name="Castanera R."/>
            <person name="Culley D.E."/>
            <person name="Daum C."/>
            <person name="Ezra D."/>
            <person name="Gonzalez J.B."/>
            <person name="Henrissat B."/>
            <person name="Kuo A."/>
            <person name="Liang C."/>
            <person name="Lipzen A."/>
            <person name="Lutzoni F."/>
            <person name="Magnuson J."/>
            <person name="Mondo S."/>
            <person name="Nolan M."/>
            <person name="Ohm R."/>
            <person name="Pangilinan J."/>
            <person name="Park H.-J."/>
            <person name="Ramirez L."/>
            <person name="Alfaro M."/>
            <person name="Sun H."/>
            <person name="Tritt A."/>
            <person name="Yoshinaga Y."/>
            <person name="Zwiers L.-H."/>
            <person name="Turgeon B.G."/>
            <person name="Goodwin S.B."/>
            <person name="Spatafora J.W."/>
            <person name="Crous P.W."/>
            <person name="Grigoriev I.V."/>
        </authorList>
    </citation>
    <scope>NUCLEOTIDE SEQUENCE</scope>
    <source>
        <strain evidence="2">P77</strain>
    </source>
</reference>
<name>A0A6A5KAK7_9PLEO</name>
<dbReference type="OrthoDB" id="3688508at2759"/>
<gene>
    <name evidence="2" type="ORF">BDW02DRAFT_37896</name>
</gene>
<dbReference type="PANTHER" id="PTHR42085:SF1">
    <property type="entry name" value="F-BOX DOMAIN-CONTAINING PROTEIN"/>
    <property type="match status" value="1"/>
</dbReference>
<sequence length="439" mass="49998">MASNSEPTNRDLAGTSTPTAPPMPFSQARREQIEAGDFPPYHSMSQAELQAEFEQRGMEKSGASSLIDFPKPRHQPGSICVWENRYPYSVYPYSFALKESDRLDRAMYNFRTKLHSHQYPALKEYYHNELETGYLNAQAEIKEVLRNREHLMFQSTFYQDTGRKCFLDLPAEIRNMIYEEAIFGQKNAEGSVERKWVLLPAHGKLKVLFLPSNDASRQRHNPAIFKYEMIISTLRMLGAMSKQIISEVRSLFWSILVPVVQDSDKGQHESLRHFLISIGAEARAGIKNLEGRTKAMGIGGIDIGLSGYTSYQKLLPVLSSCKNLRQVRLGVDIANLFTDEIAYGYGALPNHFTNRQPLRRTGLETLRSTLCSLPLLENVDLTLHSWKTCRHLKLNSNDPFPLFVFSGARESMLRMVIYDRLQARDVDGQSDSSFTEVGR</sequence>